<keyword evidence="9 15" id="KW-1133">Transmembrane helix</keyword>
<dbReference type="OrthoDB" id="432483at2759"/>
<dbReference type="GO" id="GO:0005242">
    <property type="term" value="F:inward rectifier potassium channel activity"/>
    <property type="evidence" value="ECO:0007669"/>
    <property type="project" value="TreeGrafter"/>
</dbReference>
<keyword evidence="5 15" id="KW-0812">Transmembrane</keyword>
<name>A0A6P8EQ04_CLUHA</name>
<dbReference type="GO" id="GO:0042391">
    <property type="term" value="P:regulation of membrane potential"/>
    <property type="evidence" value="ECO:0007669"/>
    <property type="project" value="TreeGrafter"/>
</dbReference>
<dbReference type="InterPro" id="IPR014710">
    <property type="entry name" value="RmlC-like_jellyroll"/>
</dbReference>
<dbReference type="PRINTS" id="PR01470">
    <property type="entry name" value="ERGCHANNEL"/>
</dbReference>
<dbReference type="Gene3D" id="1.10.287.70">
    <property type="match status" value="1"/>
</dbReference>
<proteinExistence type="predicted"/>
<feature type="compositionally biased region" description="Polar residues" evidence="14">
    <location>
        <begin position="904"/>
        <end position="916"/>
    </location>
</feature>
<evidence type="ECO:0000256" key="2">
    <source>
        <dbReference type="ARBA" id="ARBA00022448"/>
    </source>
</evidence>
<feature type="region of interest" description="Disordered" evidence="14">
    <location>
        <begin position="833"/>
        <end position="937"/>
    </location>
</feature>
<evidence type="ECO:0000256" key="7">
    <source>
        <dbReference type="ARBA" id="ARBA00022882"/>
    </source>
</evidence>
<evidence type="ECO:0000256" key="5">
    <source>
        <dbReference type="ARBA" id="ARBA00022692"/>
    </source>
</evidence>
<dbReference type="Pfam" id="PF00520">
    <property type="entry name" value="Ion_trans"/>
    <property type="match status" value="1"/>
</dbReference>
<evidence type="ECO:0000256" key="14">
    <source>
        <dbReference type="SAM" id="MobiDB-lite"/>
    </source>
</evidence>
<feature type="transmembrane region" description="Helical" evidence="15">
    <location>
        <begin position="160"/>
        <end position="181"/>
    </location>
</feature>
<dbReference type="GeneID" id="105912889"/>
<evidence type="ECO:0000313" key="17">
    <source>
        <dbReference type="Proteomes" id="UP000515152"/>
    </source>
</evidence>
<organism evidence="17 18">
    <name type="scientific">Clupea harengus</name>
    <name type="common">Atlantic herring</name>
    <dbReference type="NCBI Taxonomy" id="7950"/>
    <lineage>
        <taxon>Eukaryota</taxon>
        <taxon>Metazoa</taxon>
        <taxon>Chordata</taxon>
        <taxon>Craniata</taxon>
        <taxon>Vertebrata</taxon>
        <taxon>Euteleostomi</taxon>
        <taxon>Actinopterygii</taxon>
        <taxon>Neopterygii</taxon>
        <taxon>Teleostei</taxon>
        <taxon>Clupei</taxon>
        <taxon>Clupeiformes</taxon>
        <taxon>Clupeoidei</taxon>
        <taxon>Clupeidae</taxon>
        <taxon>Clupea</taxon>
    </lineage>
</organism>
<feature type="compositionally biased region" description="Polar residues" evidence="14">
    <location>
        <begin position="835"/>
        <end position="847"/>
    </location>
</feature>
<evidence type="ECO:0000256" key="4">
    <source>
        <dbReference type="ARBA" id="ARBA00022538"/>
    </source>
</evidence>
<keyword evidence="8" id="KW-0630">Potassium</keyword>
<evidence type="ECO:0000256" key="1">
    <source>
        <dbReference type="ARBA" id="ARBA00004651"/>
    </source>
</evidence>
<comment type="subcellular location">
    <subcellularLocation>
        <location evidence="1">Cell membrane</location>
        <topology evidence="1">Multi-pass membrane protein</topology>
    </subcellularLocation>
</comment>
<dbReference type="RefSeq" id="XP_031414411.1">
    <property type="nucleotide sequence ID" value="XM_031558551.2"/>
</dbReference>
<dbReference type="FunFam" id="1.10.287.70:FF:000020">
    <property type="entry name" value="Potassium channel, voltage-gated eag-related subfamily H, member 7"/>
    <property type="match status" value="1"/>
</dbReference>
<dbReference type="Gene3D" id="1.10.1200.260">
    <property type="match status" value="1"/>
</dbReference>
<dbReference type="PANTHER" id="PTHR10217">
    <property type="entry name" value="VOLTAGE AND LIGAND GATED POTASSIUM CHANNEL"/>
    <property type="match status" value="1"/>
</dbReference>
<dbReference type="GO" id="GO:0005886">
    <property type="term" value="C:plasma membrane"/>
    <property type="evidence" value="ECO:0007669"/>
    <property type="project" value="UniProtKB-SubCell"/>
</dbReference>
<dbReference type="GO" id="GO:0034702">
    <property type="term" value="C:monoatomic ion channel complex"/>
    <property type="evidence" value="ECO:0007669"/>
    <property type="project" value="UniProtKB-KW"/>
</dbReference>
<dbReference type="Pfam" id="PF00027">
    <property type="entry name" value="cNMP_binding"/>
    <property type="match status" value="1"/>
</dbReference>
<dbReference type="AlphaFoldDB" id="A0A6P8EQ04"/>
<gene>
    <name evidence="18" type="primary">LOC105912889</name>
</gene>
<keyword evidence="11 15" id="KW-0472">Membrane</keyword>
<keyword evidence="6" id="KW-0631">Potassium channel</keyword>
<evidence type="ECO:0000256" key="8">
    <source>
        <dbReference type="ARBA" id="ARBA00022958"/>
    </source>
</evidence>
<evidence type="ECO:0000256" key="13">
    <source>
        <dbReference type="ARBA" id="ARBA00034430"/>
    </source>
</evidence>
<dbReference type="SUPFAM" id="SSF51206">
    <property type="entry name" value="cAMP-binding domain-like"/>
    <property type="match status" value="1"/>
</dbReference>
<feature type="compositionally biased region" description="Low complexity" evidence="14">
    <location>
        <begin position="644"/>
        <end position="653"/>
    </location>
</feature>
<keyword evidence="3" id="KW-1003">Cell membrane</keyword>
<feature type="compositionally biased region" description="Basic residues" evidence="14">
    <location>
        <begin position="632"/>
        <end position="643"/>
    </location>
</feature>
<dbReference type="SUPFAM" id="SSF81324">
    <property type="entry name" value="Voltage-gated potassium channels"/>
    <property type="match status" value="1"/>
</dbReference>
<keyword evidence="7" id="KW-0851">Voltage-gated channel</keyword>
<feature type="compositionally biased region" description="Acidic residues" evidence="14">
    <location>
        <begin position="679"/>
        <end position="692"/>
    </location>
</feature>
<keyword evidence="2" id="KW-0813">Transport</keyword>
<dbReference type="InterPro" id="IPR000595">
    <property type="entry name" value="cNMP-bd_dom"/>
</dbReference>
<dbReference type="InterPro" id="IPR005821">
    <property type="entry name" value="Ion_trans_dom"/>
</dbReference>
<evidence type="ECO:0000256" key="6">
    <source>
        <dbReference type="ARBA" id="ARBA00022826"/>
    </source>
</evidence>
<keyword evidence="4" id="KW-0633">Potassium transport</keyword>
<feature type="transmembrane region" description="Helical" evidence="15">
    <location>
        <begin position="390"/>
        <end position="414"/>
    </location>
</feature>
<dbReference type="PRINTS" id="PR01463">
    <property type="entry name" value="EAGCHANLFMLY"/>
</dbReference>
<dbReference type="FunFam" id="2.60.120.10:FF:000011">
    <property type="entry name" value="Potassium channel, voltage-gated eag-related subfamily H, member 7"/>
    <property type="match status" value="1"/>
</dbReference>
<evidence type="ECO:0000259" key="16">
    <source>
        <dbReference type="PROSITE" id="PS50042"/>
    </source>
</evidence>
<feature type="transmembrane region" description="Helical" evidence="15">
    <location>
        <begin position="16"/>
        <end position="39"/>
    </location>
</feature>
<evidence type="ECO:0000256" key="12">
    <source>
        <dbReference type="ARBA" id="ARBA00023303"/>
    </source>
</evidence>
<accession>A0A6P8EQ04</accession>
<dbReference type="PROSITE" id="PS50042">
    <property type="entry name" value="CNMP_BINDING_3"/>
    <property type="match status" value="1"/>
</dbReference>
<feature type="transmembrane region" description="Helical" evidence="15">
    <location>
        <begin position="297"/>
        <end position="321"/>
    </location>
</feature>
<comment type="catalytic activity">
    <reaction evidence="13">
        <text>K(+)(in) = K(+)(out)</text>
        <dbReference type="Rhea" id="RHEA:29463"/>
        <dbReference type="ChEBI" id="CHEBI:29103"/>
    </reaction>
</comment>
<dbReference type="FunFam" id="1.10.1200.260:FF:000001">
    <property type="entry name" value="Potassium voltage-gated channel subfamily H member 7"/>
    <property type="match status" value="1"/>
</dbReference>
<dbReference type="Proteomes" id="UP000515152">
    <property type="component" value="Chromosome 21"/>
</dbReference>
<dbReference type="InterPro" id="IPR050818">
    <property type="entry name" value="KCNH_animal-type"/>
</dbReference>
<protein>
    <submittedName>
        <fullName evidence="18">Potassium voltage-gated channel subfamily H member 7-like</fullName>
    </submittedName>
</protein>
<dbReference type="InterPro" id="IPR003938">
    <property type="entry name" value="K_chnl_volt-dep_EAG/ELK/ERG"/>
</dbReference>
<reference evidence="18" key="1">
    <citation type="submission" date="2025-08" db="UniProtKB">
        <authorList>
            <consortium name="RefSeq"/>
        </authorList>
    </citation>
    <scope>IDENTIFICATION</scope>
</reference>
<dbReference type="SMART" id="SM00100">
    <property type="entry name" value="cNMP"/>
    <property type="match status" value="1"/>
</dbReference>
<evidence type="ECO:0000256" key="10">
    <source>
        <dbReference type="ARBA" id="ARBA00023065"/>
    </source>
</evidence>
<feature type="region of interest" description="Disordered" evidence="14">
    <location>
        <begin position="611"/>
        <end position="764"/>
    </location>
</feature>
<evidence type="ECO:0000256" key="11">
    <source>
        <dbReference type="ARBA" id="ARBA00023136"/>
    </source>
</evidence>
<feature type="compositionally biased region" description="Basic and acidic residues" evidence="14">
    <location>
        <begin position="750"/>
        <end position="759"/>
    </location>
</feature>
<evidence type="ECO:0000256" key="9">
    <source>
        <dbReference type="ARBA" id="ARBA00022989"/>
    </source>
</evidence>
<keyword evidence="12" id="KW-0407">Ion channel</keyword>
<sequence>MWRICLEEWAQKEICLFIYLFICLFVCLFVCLFISSFFISLSSCISLHRSPPGPFNQIKSSLLGSTSDSNLHKYSTINKIPLIALNFAETNNDKKVPSPTSSEKTIIAAKVKDRTHNVTEKVTQVLSLGADVLPEYKLQTTRMDKFTILHYSPFKAVWDWLILLLVIYTAIFTPYSAAFLLNDIEEQRRRECGYSCSPLNVVDLMVDIMFIVDILINFRTTYVNANEEVVSHPAKIAVHYFKGWFLIDMVAAIPFDLLIFGSGSEETTTLIGLLKTARLLRLVRVARKLDRYSEYGAAVLMLLMCIFALIAHWLACIWYAIGNVEQPYLEHKIGWLDNLGLSIGKIYNYSDPGSGPSIKDKYVTALYFTFSSLTSVGFGNVSPNTNSEKIFSICVMLIGSLMYASIFGNVSAIIQRLYSGTARYHLQMLRVKEFIRFHQIPNPLRQRLEEYFQHAWTYTNGIDMNMGFPECLQADICLHLNQTLLEDCKAFRGATKGCLRALAMRFKTTHAPPGDTLVHSGDVLTALYFLSRGSIEILKDDVVVAILGKNDIFGEMIHLYAKPGKANADVRALSYCDLHTIQREEILEVLDMYPEFADHFLSNLELTFNLRDDNSKGTYPQASDSDGDEVKVRRKPSYRRRRSTGTQSRGTGSDPERETEKRREEERKDRRDSVPESEGKEDEEEEEEEGEEEQRPLCSGGQERVLPLGLEHSPPEPLATEGLDRTQSYRDVCPEEWPSGKGQEFLEDSAQAHDSRPGEDAESDITYGEVEHRLDLLQEHLNRLEAQMTADIQAILQLLQRQSALGPPAYSTVTSSPEYQRPAIRVQPLTALQPEHSTSTDTAQSPDAENCSHVSKEPLLSPVSTEMLPDVAVLAGGGEEPTGLTQGEKETELPHSPLPRAQLSIRQASLPDSSTAVCGPTPLGLQRPSSDPGLPGK</sequence>
<keyword evidence="10" id="KW-0406">Ion transport</keyword>
<keyword evidence="17" id="KW-1185">Reference proteome</keyword>
<dbReference type="InterPro" id="IPR003967">
    <property type="entry name" value="K_chnl_volt-dep_ERG"/>
</dbReference>
<feature type="compositionally biased region" description="Basic and acidic residues" evidence="14">
    <location>
        <begin position="654"/>
        <end position="678"/>
    </location>
</feature>
<dbReference type="CDD" id="cd00038">
    <property type="entry name" value="CAP_ED"/>
    <property type="match status" value="1"/>
</dbReference>
<dbReference type="InterPro" id="IPR018490">
    <property type="entry name" value="cNMP-bd_dom_sf"/>
</dbReference>
<dbReference type="PANTHER" id="PTHR10217:SF466">
    <property type="entry name" value="POTASSIUM VOLTAGE-GATED CHANNEL SUBFAMILY H MEMBER 7"/>
    <property type="match status" value="1"/>
</dbReference>
<evidence type="ECO:0000256" key="3">
    <source>
        <dbReference type="ARBA" id="ARBA00022475"/>
    </source>
</evidence>
<dbReference type="Gene3D" id="2.60.120.10">
    <property type="entry name" value="Jelly Rolls"/>
    <property type="match status" value="1"/>
</dbReference>
<evidence type="ECO:0000313" key="18">
    <source>
        <dbReference type="RefSeq" id="XP_031414411.1"/>
    </source>
</evidence>
<dbReference type="KEGG" id="char:105912889"/>
<evidence type="ECO:0000256" key="15">
    <source>
        <dbReference type="SAM" id="Phobius"/>
    </source>
</evidence>
<feature type="domain" description="Cyclic nucleotide-binding" evidence="16">
    <location>
        <begin position="490"/>
        <end position="590"/>
    </location>
</feature>